<dbReference type="AlphaFoldDB" id="A0A427YF88"/>
<sequence length="159" mass="17841">MQSEAQTKFLEDVRSEWEAAQTTEDATKVFSKLMDADVIDDVAYFLGLMHKSFGCSYSHWTGPGMKSLCSTKLVQISQGDNRQERLNLNEFMTDMSTNAISRLRALATLDKTLKPMWDPKGRWDTFLSGVQTTLSSDAIASRMQIEPDPETDTDSDDGL</sequence>
<dbReference type="Proteomes" id="UP000279259">
    <property type="component" value="Unassembled WGS sequence"/>
</dbReference>
<reference evidence="1 2" key="1">
    <citation type="submission" date="2018-11" db="EMBL/GenBank/DDBJ databases">
        <title>Genome sequence of Saitozyma podzolica DSM 27192.</title>
        <authorList>
            <person name="Aliyu H."/>
            <person name="Gorte O."/>
            <person name="Ochsenreither K."/>
        </authorList>
    </citation>
    <scope>NUCLEOTIDE SEQUENCE [LARGE SCALE GENOMIC DNA]</scope>
    <source>
        <strain evidence="1 2">DSM 27192</strain>
    </source>
</reference>
<keyword evidence="2" id="KW-1185">Reference proteome</keyword>
<dbReference type="OrthoDB" id="10402070at2759"/>
<organism evidence="1 2">
    <name type="scientific">Saitozyma podzolica</name>
    <dbReference type="NCBI Taxonomy" id="1890683"/>
    <lineage>
        <taxon>Eukaryota</taxon>
        <taxon>Fungi</taxon>
        <taxon>Dikarya</taxon>
        <taxon>Basidiomycota</taxon>
        <taxon>Agaricomycotina</taxon>
        <taxon>Tremellomycetes</taxon>
        <taxon>Tremellales</taxon>
        <taxon>Trimorphomycetaceae</taxon>
        <taxon>Saitozyma</taxon>
    </lineage>
</organism>
<gene>
    <name evidence="1" type="ORF">EHS25_002155</name>
</gene>
<evidence type="ECO:0000313" key="2">
    <source>
        <dbReference type="Proteomes" id="UP000279259"/>
    </source>
</evidence>
<proteinExistence type="predicted"/>
<dbReference type="EMBL" id="RSCD01000013">
    <property type="protein sequence ID" value="RSH89604.1"/>
    <property type="molecule type" value="Genomic_DNA"/>
</dbReference>
<name>A0A427YF88_9TREE</name>
<comment type="caution">
    <text evidence="1">The sequence shown here is derived from an EMBL/GenBank/DDBJ whole genome shotgun (WGS) entry which is preliminary data.</text>
</comment>
<protein>
    <submittedName>
        <fullName evidence="1">Uncharacterized protein</fullName>
    </submittedName>
</protein>
<accession>A0A427YF88</accession>
<evidence type="ECO:0000313" key="1">
    <source>
        <dbReference type="EMBL" id="RSH89604.1"/>
    </source>
</evidence>